<sequence length="407" mass="44233">MLPHEEQRPFVALGAMPMRVLLRAYSGAVQRGADSVGTLDVLCRVAPYPRSVPPWLLAGANGANLMRMAADPRRIPAARAVGELVSGPASEFDDEVQAILREVEWRFRRQPGRRLGQQSVHPLWTSGVRVTLADALHAARDSGTPFANLSHLVLGMLRLRGCDGTTYIFPHEYARLSAIDRLRAEPAMRRPDEPYPDLDDVRLALWPRSGSLVDRVAGRFFARASRLSRFGPILAGVEFEAKRQAIRLGQDVIGPLHILLAMLTHDATLEAARIPVPAHQSSRNRGAAVLRGHGVDAHRLRVLAARRGGPEEPPAEVLTEQLSSQRLGDPFADADVVTAVTRAMEISLAYRHSDTGTGHLLLALIEDDAGGGSAVLRDLGVDPTAVRARVEQDLRAAPAAWQPPAGR</sequence>
<dbReference type="AlphaFoldDB" id="A0A1C6VV77"/>
<dbReference type="Pfam" id="PF02861">
    <property type="entry name" value="Clp_N"/>
    <property type="match status" value="1"/>
</dbReference>
<dbReference type="InterPro" id="IPR036628">
    <property type="entry name" value="Clp_N_dom_sf"/>
</dbReference>
<dbReference type="SUPFAM" id="SSF81923">
    <property type="entry name" value="Double Clp-N motif"/>
    <property type="match status" value="1"/>
</dbReference>
<evidence type="ECO:0000259" key="2">
    <source>
        <dbReference type="PROSITE" id="PS51903"/>
    </source>
</evidence>
<evidence type="ECO:0000256" key="1">
    <source>
        <dbReference type="PROSITE-ProRule" id="PRU01251"/>
    </source>
</evidence>
<dbReference type="OrthoDB" id="3333597at2"/>
<evidence type="ECO:0000313" key="3">
    <source>
        <dbReference type="EMBL" id="SCL70258.1"/>
    </source>
</evidence>
<gene>
    <name evidence="3" type="ORF">GA0070603_5460</name>
</gene>
<reference evidence="4" key="1">
    <citation type="submission" date="2016-06" db="EMBL/GenBank/DDBJ databases">
        <authorList>
            <person name="Varghese N."/>
            <person name="Submissions Spin"/>
        </authorList>
    </citation>
    <scope>NUCLEOTIDE SEQUENCE [LARGE SCALE GENOMIC DNA]</scope>
    <source>
        <strain evidence="4">DSM 44151</strain>
    </source>
</reference>
<dbReference type="STRING" id="47854.GA0070603_5460"/>
<feature type="domain" description="Clp R" evidence="2">
    <location>
        <begin position="327"/>
        <end position="407"/>
    </location>
</feature>
<name>A0A1C6VV77_9ACTN</name>
<dbReference type="GeneID" id="43282075"/>
<organism evidence="3 4">
    <name type="scientific">Micromonospora chersina</name>
    <dbReference type="NCBI Taxonomy" id="47854"/>
    <lineage>
        <taxon>Bacteria</taxon>
        <taxon>Bacillati</taxon>
        <taxon>Actinomycetota</taxon>
        <taxon>Actinomycetes</taxon>
        <taxon>Micromonosporales</taxon>
        <taxon>Micromonosporaceae</taxon>
        <taxon>Micromonospora</taxon>
    </lineage>
</organism>
<dbReference type="EMBL" id="FMIB01000002">
    <property type="protein sequence ID" value="SCL70258.1"/>
    <property type="molecule type" value="Genomic_DNA"/>
</dbReference>
<evidence type="ECO:0000313" key="4">
    <source>
        <dbReference type="Proteomes" id="UP000198605"/>
    </source>
</evidence>
<dbReference type="PROSITE" id="PS51903">
    <property type="entry name" value="CLP_R"/>
    <property type="match status" value="1"/>
</dbReference>
<dbReference type="Gene3D" id="1.10.1780.10">
    <property type="entry name" value="Clp, N-terminal domain"/>
    <property type="match status" value="2"/>
</dbReference>
<dbReference type="Proteomes" id="UP000198605">
    <property type="component" value="Unassembled WGS sequence"/>
</dbReference>
<protein>
    <submittedName>
        <fullName evidence="3">Clp amino terminal domain-containing protein, pathogenicity island component</fullName>
    </submittedName>
</protein>
<keyword evidence="1" id="KW-0677">Repeat</keyword>
<dbReference type="InterPro" id="IPR004176">
    <property type="entry name" value="Clp_R_N"/>
</dbReference>
<proteinExistence type="predicted"/>
<dbReference type="RefSeq" id="WP_091319463.1">
    <property type="nucleotide sequence ID" value="NZ_FMIB01000002.1"/>
</dbReference>
<keyword evidence="4" id="KW-1185">Reference proteome</keyword>
<accession>A0A1C6VV77</accession>